<protein>
    <submittedName>
        <fullName evidence="1">Methionine biosynthesis protein MetW</fullName>
    </submittedName>
</protein>
<evidence type="ECO:0000313" key="1">
    <source>
        <dbReference type="EMBL" id="EAR07432.1"/>
    </source>
</evidence>
<sequence>MRSDMSLLTRWIQPNERVLDLGCGDGELLAHLKREKNVSGYGMEIDTQNILKCVERQVDVIQQDLNEGLAYVDDQSFDTVIMTQSLQQTREPDLLLEEILRIGKRAIISFPNFGHWTTRFYLGFRGKMPITRSLPFRWYDTPNIRLITFKDFEILCREHGIRILKKTVVDNEHAENWKVKMFPNILGEIALYHIEKI</sequence>
<gene>
    <name evidence="1" type="ORF">MED297_19072</name>
</gene>
<dbReference type="RefSeq" id="WP_008044394.1">
    <property type="nucleotide sequence ID" value="NZ_CH724151.1"/>
</dbReference>
<dbReference type="Gene3D" id="3.40.50.150">
    <property type="entry name" value="Vaccinia Virus protein VP39"/>
    <property type="match status" value="1"/>
</dbReference>
<dbReference type="CDD" id="cd02440">
    <property type="entry name" value="AdoMet_MTases"/>
    <property type="match status" value="1"/>
</dbReference>
<name>A4BKC7_9GAMM</name>
<dbReference type="SUPFAM" id="SSF53335">
    <property type="entry name" value="S-adenosyl-L-methionine-dependent methyltransferases"/>
    <property type="match status" value="1"/>
</dbReference>
<dbReference type="Proteomes" id="UP000005953">
    <property type="component" value="Unassembled WGS sequence"/>
</dbReference>
<organism evidence="1 2">
    <name type="scientific">Reinekea blandensis MED297</name>
    <dbReference type="NCBI Taxonomy" id="314283"/>
    <lineage>
        <taxon>Bacteria</taxon>
        <taxon>Pseudomonadati</taxon>
        <taxon>Pseudomonadota</taxon>
        <taxon>Gammaproteobacteria</taxon>
        <taxon>Oceanospirillales</taxon>
        <taxon>Saccharospirillaceae</taxon>
        <taxon>Reinekea</taxon>
    </lineage>
</organism>
<dbReference type="Pfam" id="PF07021">
    <property type="entry name" value="MetW"/>
    <property type="match status" value="1"/>
</dbReference>
<dbReference type="InterPro" id="IPR010743">
    <property type="entry name" value="Methionine_synth_MetW"/>
</dbReference>
<keyword evidence="2" id="KW-1185">Reference proteome</keyword>
<accession>A4BKC7</accession>
<dbReference type="AlphaFoldDB" id="A4BKC7"/>
<proteinExistence type="predicted"/>
<dbReference type="NCBIfam" id="TIGR02081">
    <property type="entry name" value="metW"/>
    <property type="match status" value="1"/>
</dbReference>
<dbReference type="EMBL" id="AAOE01000043">
    <property type="protein sequence ID" value="EAR07432.1"/>
    <property type="molecule type" value="Genomic_DNA"/>
</dbReference>
<dbReference type="InterPro" id="IPR029063">
    <property type="entry name" value="SAM-dependent_MTases_sf"/>
</dbReference>
<dbReference type="STRING" id="314283.MED297_19072"/>
<comment type="caution">
    <text evidence="1">The sequence shown here is derived from an EMBL/GenBank/DDBJ whole genome shotgun (WGS) entry which is preliminary data.</text>
</comment>
<dbReference type="HOGENOM" id="CLU_091323_0_0_6"/>
<evidence type="ECO:0000313" key="2">
    <source>
        <dbReference type="Proteomes" id="UP000005953"/>
    </source>
</evidence>
<reference evidence="1 2" key="1">
    <citation type="submission" date="2006-02" db="EMBL/GenBank/DDBJ databases">
        <authorList>
            <person name="Pinhassi J."/>
            <person name="Pedros-Alio C."/>
            <person name="Ferriera S."/>
            <person name="Johnson J."/>
            <person name="Kravitz S."/>
            <person name="Halpern A."/>
            <person name="Remington K."/>
            <person name="Beeson K."/>
            <person name="Tran B."/>
            <person name="Rogers Y.-H."/>
            <person name="Friedman R."/>
            <person name="Venter J.C."/>
        </authorList>
    </citation>
    <scope>NUCLEOTIDE SEQUENCE [LARGE SCALE GENOMIC DNA]</scope>
    <source>
        <strain evidence="1 2">MED297</strain>
    </source>
</reference>